<dbReference type="Proteomes" id="UP000016933">
    <property type="component" value="Unassembled WGS sequence"/>
</dbReference>
<evidence type="ECO:0000313" key="2">
    <source>
        <dbReference type="EMBL" id="EME44295.1"/>
    </source>
</evidence>
<evidence type="ECO:0000313" key="3">
    <source>
        <dbReference type="Proteomes" id="UP000016933"/>
    </source>
</evidence>
<reference evidence="3" key="1">
    <citation type="journal article" date="2012" name="PLoS Genet.">
        <title>The genomes of the fungal plant pathogens Cladosporium fulvum and Dothistroma septosporum reveal adaptation to different hosts and lifestyles but also signatures of common ancestry.</title>
        <authorList>
            <person name="de Wit P.J.G.M."/>
            <person name="van der Burgt A."/>
            <person name="Oekmen B."/>
            <person name="Stergiopoulos I."/>
            <person name="Abd-Elsalam K.A."/>
            <person name="Aerts A.L."/>
            <person name="Bahkali A.H."/>
            <person name="Beenen H.G."/>
            <person name="Chettri P."/>
            <person name="Cox M.P."/>
            <person name="Datema E."/>
            <person name="de Vries R.P."/>
            <person name="Dhillon B."/>
            <person name="Ganley A.R."/>
            <person name="Griffiths S.A."/>
            <person name="Guo Y."/>
            <person name="Hamelin R.C."/>
            <person name="Henrissat B."/>
            <person name="Kabir M.S."/>
            <person name="Jashni M.K."/>
            <person name="Kema G."/>
            <person name="Klaubauf S."/>
            <person name="Lapidus A."/>
            <person name="Levasseur A."/>
            <person name="Lindquist E."/>
            <person name="Mehrabi R."/>
            <person name="Ohm R.A."/>
            <person name="Owen T.J."/>
            <person name="Salamov A."/>
            <person name="Schwelm A."/>
            <person name="Schijlen E."/>
            <person name="Sun H."/>
            <person name="van den Burg H.A."/>
            <person name="van Ham R.C.H.J."/>
            <person name="Zhang S."/>
            <person name="Goodwin S.B."/>
            <person name="Grigoriev I.V."/>
            <person name="Collemare J."/>
            <person name="Bradshaw R.E."/>
        </authorList>
    </citation>
    <scope>NUCLEOTIDE SEQUENCE [LARGE SCALE GENOMIC DNA]</scope>
    <source>
        <strain evidence="3">NZE10 / CBS 128990</strain>
    </source>
</reference>
<keyword evidence="3" id="KW-1185">Reference proteome</keyword>
<dbReference type="EMBL" id="KB446539">
    <property type="protein sequence ID" value="EME44295.1"/>
    <property type="molecule type" value="Genomic_DNA"/>
</dbReference>
<gene>
    <name evidence="2" type="ORF">DOTSEDRAFT_44557</name>
</gene>
<name>N1PPJ4_DOTSN</name>
<reference evidence="2 3" key="2">
    <citation type="journal article" date="2012" name="PLoS Pathog.">
        <title>Diverse lifestyles and strategies of plant pathogenesis encoded in the genomes of eighteen Dothideomycetes fungi.</title>
        <authorList>
            <person name="Ohm R.A."/>
            <person name="Feau N."/>
            <person name="Henrissat B."/>
            <person name="Schoch C.L."/>
            <person name="Horwitz B.A."/>
            <person name="Barry K.W."/>
            <person name="Condon B.J."/>
            <person name="Copeland A.C."/>
            <person name="Dhillon B."/>
            <person name="Glaser F."/>
            <person name="Hesse C.N."/>
            <person name="Kosti I."/>
            <person name="LaButti K."/>
            <person name="Lindquist E.A."/>
            <person name="Lucas S."/>
            <person name="Salamov A.A."/>
            <person name="Bradshaw R.E."/>
            <person name="Ciuffetti L."/>
            <person name="Hamelin R.C."/>
            <person name="Kema G.H.J."/>
            <person name="Lawrence C."/>
            <person name="Scott J.A."/>
            <person name="Spatafora J.W."/>
            <person name="Turgeon B.G."/>
            <person name="de Wit P.J.G.M."/>
            <person name="Zhong S."/>
            <person name="Goodwin S.B."/>
            <person name="Grigoriev I.V."/>
        </authorList>
    </citation>
    <scope>NUCLEOTIDE SEQUENCE [LARGE SCALE GENOMIC DNA]</scope>
    <source>
        <strain evidence="3">NZE10 / CBS 128990</strain>
    </source>
</reference>
<feature type="compositionally biased region" description="Low complexity" evidence="1">
    <location>
        <begin position="49"/>
        <end position="67"/>
    </location>
</feature>
<accession>N1PPJ4</accession>
<feature type="region of interest" description="Disordered" evidence="1">
    <location>
        <begin position="41"/>
        <end position="67"/>
    </location>
</feature>
<sequence>MTLPVWYASDVKPFWRSSLLAASTPTAVRMASSGRVHASCNRSRSRLLTESSKITESDSSISRTASTSPRRAVTPFILGSGASYRECHCARAARNSTQLQAQSSTMGPWALVGTPPSSFTKDIKHAETHPGRYACGCA</sequence>
<protein>
    <submittedName>
        <fullName evidence="2">Uncharacterized protein</fullName>
    </submittedName>
</protein>
<dbReference type="AlphaFoldDB" id="N1PPJ4"/>
<dbReference type="HOGENOM" id="CLU_1855237_0_0_1"/>
<evidence type="ECO:0000256" key="1">
    <source>
        <dbReference type="SAM" id="MobiDB-lite"/>
    </source>
</evidence>
<organism evidence="2 3">
    <name type="scientific">Dothistroma septosporum (strain NZE10 / CBS 128990)</name>
    <name type="common">Red band needle blight fungus</name>
    <name type="synonym">Mycosphaerella pini</name>
    <dbReference type="NCBI Taxonomy" id="675120"/>
    <lineage>
        <taxon>Eukaryota</taxon>
        <taxon>Fungi</taxon>
        <taxon>Dikarya</taxon>
        <taxon>Ascomycota</taxon>
        <taxon>Pezizomycotina</taxon>
        <taxon>Dothideomycetes</taxon>
        <taxon>Dothideomycetidae</taxon>
        <taxon>Mycosphaerellales</taxon>
        <taxon>Mycosphaerellaceae</taxon>
        <taxon>Dothistroma</taxon>
    </lineage>
</organism>
<proteinExistence type="predicted"/>